<proteinExistence type="predicted"/>
<gene>
    <name evidence="1" type="ORF">ARALYDRAFT_896902</name>
</gene>
<evidence type="ECO:0000313" key="1">
    <source>
        <dbReference type="EMBL" id="EFH58784.1"/>
    </source>
</evidence>
<organism evidence="2">
    <name type="scientific">Arabidopsis lyrata subsp. lyrata</name>
    <name type="common">Lyre-leaved rock-cress</name>
    <dbReference type="NCBI Taxonomy" id="81972"/>
    <lineage>
        <taxon>Eukaryota</taxon>
        <taxon>Viridiplantae</taxon>
        <taxon>Streptophyta</taxon>
        <taxon>Embryophyta</taxon>
        <taxon>Tracheophyta</taxon>
        <taxon>Spermatophyta</taxon>
        <taxon>Magnoliopsida</taxon>
        <taxon>eudicotyledons</taxon>
        <taxon>Gunneridae</taxon>
        <taxon>Pentapetalae</taxon>
        <taxon>rosids</taxon>
        <taxon>malvids</taxon>
        <taxon>Brassicales</taxon>
        <taxon>Brassicaceae</taxon>
        <taxon>Camelineae</taxon>
        <taxon>Arabidopsis</taxon>
    </lineage>
</organism>
<sequence>MEFGSRRLESKGLLIDGDDRVVVLTIASMCGASSCPRPLASLCLEHLWLLLS</sequence>
<evidence type="ECO:0000313" key="2">
    <source>
        <dbReference type="Proteomes" id="UP000008694"/>
    </source>
</evidence>
<dbReference type="Gramene" id="scaffold_300872.1">
    <property type="protein sequence ID" value="scaffold_300872.1"/>
    <property type="gene ID" value="scaffold_300872.1"/>
</dbReference>
<keyword evidence="2" id="KW-1185">Reference proteome</keyword>
<dbReference type="EMBL" id="GL348715">
    <property type="protein sequence ID" value="EFH58784.1"/>
    <property type="molecule type" value="Genomic_DNA"/>
</dbReference>
<protein>
    <submittedName>
        <fullName evidence="1">Predicted protein</fullName>
    </submittedName>
</protein>
<accession>D7L6K0</accession>
<name>D7L6K0_ARALL</name>
<reference evidence="2" key="1">
    <citation type="journal article" date="2011" name="Nat. Genet.">
        <title>The Arabidopsis lyrata genome sequence and the basis of rapid genome size change.</title>
        <authorList>
            <person name="Hu T.T."/>
            <person name="Pattyn P."/>
            <person name="Bakker E.G."/>
            <person name="Cao J."/>
            <person name="Cheng J.-F."/>
            <person name="Clark R.M."/>
            <person name="Fahlgren N."/>
            <person name="Fawcett J.A."/>
            <person name="Grimwood J."/>
            <person name="Gundlach H."/>
            <person name="Haberer G."/>
            <person name="Hollister J.D."/>
            <person name="Ossowski S."/>
            <person name="Ottilar R.P."/>
            <person name="Salamov A.A."/>
            <person name="Schneeberger K."/>
            <person name="Spannagl M."/>
            <person name="Wang X."/>
            <person name="Yang L."/>
            <person name="Nasrallah M.E."/>
            <person name="Bergelson J."/>
            <person name="Carrington J.C."/>
            <person name="Gaut B.S."/>
            <person name="Schmutz J."/>
            <person name="Mayer K.F.X."/>
            <person name="Van de Peer Y."/>
            <person name="Grigoriev I.V."/>
            <person name="Nordborg M."/>
            <person name="Weigel D."/>
            <person name="Guo Y.-L."/>
        </authorList>
    </citation>
    <scope>NUCLEOTIDE SEQUENCE [LARGE SCALE GENOMIC DNA]</scope>
    <source>
        <strain evidence="2">cv. MN47</strain>
    </source>
</reference>
<dbReference type="AlphaFoldDB" id="D7L6K0"/>
<dbReference type="PROSITE" id="PS51257">
    <property type="entry name" value="PROKAR_LIPOPROTEIN"/>
    <property type="match status" value="1"/>
</dbReference>
<dbReference type="Proteomes" id="UP000008694">
    <property type="component" value="Unassembled WGS sequence"/>
</dbReference>
<dbReference type="HOGENOM" id="CLU_3089938_0_0_1"/>